<reference evidence="1 2" key="1">
    <citation type="submission" date="2018-11" db="EMBL/GenBank/DDBJ databases">
        <title>Chryseotalea sanarue gen. nov., sp., nov., a member of the family Cytophagaceae, isolated from a brackish lake in Hamamatsu Japan.</title>
        <authorList>
            <person name="Maejima Y."/>
            <person name="Iino T."/>
            <person name="Muraguchi Y."/>
            <person name="Fukuda K."/>
            <person name="Ohkuma M."/>
            <person name="Moriuchi R."/>
            <person name="Dohra H."/>
            <person name="Kimbara K."/>
            <person name="Shintani M."/>
        </authorList>
    </citation>
    <scope>NUCLEOTIDE SEQUENCE [LARGE SCALE GENOMIC DNA]</scope>
    <source>
        <strain evidence="1 2">Ys</strain>
    </source>
</reference>
<dbReference type="RefSeq" id="WP_127121953.1">
    <property type="nucleotide sequence ID" value="NZ_BHXQ01000002.1"/>
</dbReference>
<evidence type="ECO:0008006" key="3">
    <source>
        <dbReference type="Google" id="ProtNLM"/>
    </source>
</evidence>
<name>A0A401U8V9_9BACT</name>
<comment type="caution">
    <text evidence="1">The sequence shown here is derived from an EMBL/GenBank/DDBJ whole genome shotgun (WGS) entry which is preliminary data.</text>
</comment>
<evidence type="ECO:0000313" key="2">
    <source>
        <dbReference type="Proteomes" id="UP000288227"/>
    </source>
</evidence>
<sequence>MTTSGQTYKELAIPYFEEVFRIIDTVLSERNIPYYLVGVNAIALELLEKGHKPSRGTKDIDFAIMISSMKAFDEVAESLVSKRFNKVAAPWTFYHPEYKVVIDLLPFGEVEENDTANFNERYSDLHVLGFKEVLAQSKDIFIEEKIARIPPLHGMVILKLVAWSDRPEERDNDPYDILHIITKYFDLEFDDIVKNHFDAFPEGDLNELQLAARVLGRKAAEILQHSNKLKERILSILEKNSTDPAESPVAKQWAKKHDWDLEYAGSLLTELKRGIEETLEKK</sequence>
<gene>
    <name evidence="1" type="ORF">SanaruYs_15490</name>
</gene>
<proteinExistence type="predicted"/>
<dbReference type="EMBL" id="BHXQ01000002">
    <property type="protein sequence ID" value="GCC51326.1"/>
    <property type="molecule type" value="Genomic_DNA"/>
</dbReference>
<dbReference type="OrthoDB" id="5918411at2"/>
<dbReference type="Proteomes" id="UP000288227">
    <property type="component" value="Unassembled WGS sequence"/>
</dbReference>
<keyword evidence="2" id="KW-1185">Reference proteome</keyword>
<evidence type="ECO:0000313" key="1">
    <source>
        <dbReference type="EMBL" id="GCC51326.1"/>
    </source>
</evidence>
<organism evidence="1 2">
    <name type="scientific">Chryseotalea sanaruensis</name>
    <dbReference type="NCBI Taxonomy" id="2482724"/>
    <lineage>
        <taxon>Bacteria</taxon>
        <taxon>Pseudomonadati</taxon>
        <taxon>Bacteroidota</taxon>
        <taxon>Cytophagia</taxon>
        <taxon>Cytophagales</taxon>
        <taxon>Chryseotaleaceae</taxon>
        <taxon>Chryseotalea</taxon>
    </lineage>
</organism>
<accession>A0A401U8V9</accession>
<dbReference type="AlphaFoldDB" id="A0A401U8V9"/>
<protein>
    <recommendedName>
        <fullName evidence="3">Nucleotidyltransferase</fullName>
    </recommendedName>
</protein>